<name>A0A2S5JF40_9RHOB</name>
<dbReference type="OrthoDB" id="7868372at2"/>
<proteinExistence type="predicted"/>
<keyword evidence="1" id="KW-0175">Coiled coil</keyword>
<feature type="coiled-coil region" evidence="1">
    <location>
        <begin position="48"/>
        <end position="75"/>
    </location>
</feature>
<gene>
    <name evidence="3" type="ORF">LV82_02389</name>
</gene>
<dbReference type="SMART" id="SM00935">
    <property type="entry name" value="OmpH"/>
    <property type="match status" value="1"/>
</dbReference>
<dbReference type="Pfam" id="PF03938">
    <property type="entry name" value="OmpH"/>
    <property type="match status" value="1"/>
</dbReference>
<organism evidence="3 4">
    <name type="scientific">Albidovulum inexpectatum</name>
    <dbReference type="NCBI Taxonomy" id="196587"/>
    <lineage>
        <taxon>Bacteria</taxon>
        <taxon>Pseudomonadati</taxon>
        <taxon>Pseudomonadota</taxon>
        <taxon>Alphaproteobacteria</taxon>
        <taxon>Rhodobacterales</taxon>
        <taxon>Paracoccaceae</taxon>
        <taxon>Albidovulum</taxon>
    </lineage>
</organism>
<keyword evidence="4" id="KW-1185">Reference proteome</keyword>
<comment type="caution">
    <text evidence="3">The sequence shown here is derived from an EMBL/GenBank/DDBJ whole genome shotgun (WGS) entry which is preliminary data.</text>
</comment>
<evidence type="ECO:0000313" key="3">
    <source>
        <dbReference type="EMBL" id="PPB80104.1"/>
    </source>
</evidence>
<evidence type="ECO:0000256" key="1">
    <source>
        <dbReference type="SAM" id="Coils"/>
    </source>
</evidence>
<dbReference type="InterPro" id="IPR024930">
    <property type="entry name" value="Skp_dom_sf"/>
</dbReference>
<dbReference type="GO" id="GO:0051082">
    <property type="term" value="F:unfolded protein binding"/>
    <property type="evidence" value="ECO:0007669"/>
    <property type="project" value="InterPro"/>
</dbReference>
<reference evidence="3 4" key="1">
    <citation type="submission" date="2018-01" db="EMBL/GenBank/DDBJ databases">
        <title>Genomic Encyclopedia of Archaeal and Bacterial Type Strains, Phase II (KMG-II): from individual species to whole genera.</title>
        <authorList>
            <person name="Goeker M."/>
        </authorList>
    </citation>
    <scope>NUCLEOTIDE SEQUENCE [LARGE SCALE GENOMIC DNA]</scope>
    <source>
        <strain evidence="3 4">DSM 12048</strain>
    </source>
</reference>
<feature type="region of interest" description="Disordered" evidence="2">
    <location>
        <begin position="176"/>
        <end position="199"/>
    </location>
</feature>
<evidence type="ECO:0000313" key="4">
    <source>
        <dbReference type="Proteomes" id="UP000239736"/>
    </source>
</evidence>
<dbReference type="AlphaFoldDB" id="A0A2S5JF40"/>
<dbReference type="InterPro" id="IPR005632">
    <property type="entry name" value="Chaperone_Skp"/>
</dbReference>
<sequence length="199" mass="22168">MRVLRWIAVAIALTAGHADGQEIVPQVPVVTVDQDRLYSASLWAARVRERIRIESEALAAENRRIEAELVAEERDLTERRKTMDQAAFRKLAEAFDAKVVDIRQRQESKARAISRLQEIERQRFLAAALPVIETYLRERGALIVLDRRVVFAAVDAIDITDDLTARINASVGAGEDLPMDEIDIPADGRAEPDDASGGQ</sequence>
<dbReference type="Proteomes" id="UP000239736">
    <property type="component" value="Unassembled WGS sequence"/>
</dbReference>
<dbReference type="Gene3D" id="3.30.910.20">
    <property type="entry name" value="Skp domain"/>
    <property type="match status" value="1"/>
</dbReference>
<protein>
    <submittedName>
        <fullName evidence="3">Periplasmic chaperone for outer membrane proteins Skp</fullName>
    </submittedName>
</protein>
<evidence type="ECO:0000256" key="2">
    <source>
        <dbReference type="SAM" id="MobiDB-lite"/>
    </source>
</evidence>
<dbReference type="SUPFAM" id="SSF111384">
    <property type="entry name" value="OmpH-like"/>
    <property type="match status" value="1"/>
</dbReference>
<accession>A0A2S5JF40</accession>
<dbReference type="EMBL" id="PRDS01000007">
    <property type="protein sequence ID" value="PPB80104.1"/>
    <property type="molecule type" value="Genomic_DNA"/>
</dbReference>